<dbReference type="OrthoDB" id="6955828at2"/>
<evidence type="ECO:0000256" key="1">
    <source>
        <dbReference type="SAM" id="MobiDB-lite"/>
    </source>
</evidence>
<evidence type="ECO:0000313" key="3">
    <source>
        <dbReference type="Proteomes" id="UP000431485"/>
    </source>
</evidence>
<feature type="region of interest" description="Disordered" evidence="1">
    <location>
        <begin position="1"/>
        <end position="36"/>
    </location>
</feature>
<feature type="compositionally biased region" description="Basic residues" evidence="1">
    <location>
        <begin position="24"/>
        <end position="33"/>
    </location>
</feature>
<reference evidence="2 3" key="1">
    <citation type="submission" date="2019-11" db="EMBL/GenBank/DDBJ databases">
        <title>Pseudmonas karstica sp. nov. and Pseudomonas spelaei sp. nov. from caves.</title>
        <authorList>
            <person name="Zeman M."/>
        </authorList>
    </citation>
    <scope>NUCLEOTIDE SEQUENCE [LARGE SCALE GENOMIC DNA]</scope>
    <source>
        <strain evidence="2 3">CCM 7891</strain>
    </source>
</reference>
<evidence type="ECO:0000313" key="2">
    <source>
        <dbReference type="EMBL" id="MTD18060.1"/>
    </source>
</evidence>
<dbReference type="Proteomes" id="UP000431485">
    <property type="component" value="Unassembled WGS sequence"/>
</dbReference>
<dbReference type="EMBL" id="WLYI01000002">
    <property type="protein sequence ID" value="MTD18060.1"/>
    <property type="molecule type" value="Genomic_DNA"/>
</dbReference>
<accession>A0A7X2UXH9</accession>
<keyword evidence="3" id="KW-1185">Reference proteome</keyword>
<comment type="caution">
    <text evidence="2">The sequence shown here is derived from an EMBL/GenBank/DDBJ whole genome shotgun (WGS) entry which is preliminary data.</text>
</comment>
<sequence>MAVSGPVTNEHSHVLRGNAYRDALRHKSGRRASRAAFPRGAWERSFSLFSCRPRNQSQPCNRPSCLPVHRLAPAHVRG</sequence>
<organism evidence="2 3">
    <name type="scientific">Pseudomonas karstica</name>
    <dbReference type="NCBI Taxonomy" id="1055468"/>
    <lineage>
        <taxon>Bacteria</taxon>
        <taxon>Pseudomonadati</taxon>
        <taxon>Pseudomonadota</taxon>
        <taxon>Gammaproteobacteria</taxon>
        <taxon>Pseudomonadales</taxon>
        <taxon>Pseudomonadaceae</taxon>
        <taxon>Pseudomonas</taxon>
    </lineage>
</organism>
<protein>
    <submittedName>
        <fullName evidence="2">DUF1534 domain-containing protein</fullName>
    </submittedName>
</protein>
<gene>
    <name evidence="2" type="ORF">GIR22_02745</name>
</gene>
<dbReference type="AntiFam" id="ANF00261">
    <property type="entry name" value="Protein of unknown function (DUF1534)"/>
</dbReference>
<proteinExistence type="predicted"/>
<dbReference type="AlphaFoldDB" id="A0A7X2UXH9"/>
<name>A0A7X2UXH9_9PSED</name>